<reference evidence="6" key="1">
    <citation type="journal article" date="2020" name="J Insects Food Feed">
        <title>The yellow mealworm (Tenebrio molitor) genome: a resource for the emerging insects as food and feed industry.</title>
        <authorList>
            <person name="Eriksson T."/>
            <person name="Andere A."/>
            <person name="Kelstrup H."/>
            <person name="Emery V."/>
            <person name="Picard C."/>
        </authorList>
    </citation>
    <scope>NUCLEOTIDE SEQUENCE</scope>
    <source>
        <strain evidence="6">Stoneville</strain>
        <tissue evidence="6">Whole head</tissue>
    </source>
</reference>
<dbReference type="SUPFAM" id="SSF57667">
    <property type="entry name" value="beta-beta-alpha zinc fingers"/>
    <property type="match status" value="1"/>
</dbReference>
<keyword evidence="3" id="KW-0862">Zinc</keyword>
<feature type="region of interest" description="Disordered" evidence="4">
    <location>
        <begin position="71"/>
        <end position="111"/>
    </location>
</feature>
<evidence type="ECO:0000256" key="3">
    <source>
        <dbReference type="ARBA" id="ARBA00022833"/>
    </source>
</evidence>
<dbReference type="GO" id="GO:0008270">
    <property type="term" value="F:zinc ion binding"/>
    <property type="evidence" value="ECO:0007669"/>
    <property type="project" value="UniProtKB-KW"/>
</dbReference>
<dbReference type="EMBL" id="JABDTM020011178">
    <property type="protein sequence ID" value="KAH0820677.1"/>
    <property type="molecule type" value="Genomic_DNA"/>
</dbReference>
<evidence type="ECO:0000313" key="6">
    <source>
        <dbReference type="EMBL" id="KAH0820677.1"/>
    </source>
</evidence>
<organism evidence="6 7">
    <name type="scientific">Tenebrio molitor</name>
    <name type="common">Yellow mealworm beetle</name>
    <dbReference type="NCBI Taxonomy" id="7067"/>
    <lineage>
        <taxon>Eukaryota</taxon>
        <taxon>Metazoa</taxon>
        <taxon>Ecdysozoa</taxon>
        <taxon>Arthropoda</taxon>
        <taxon>Hexapoda</taxon>
        <taxon>Insecta</taxon>
        <taxon>Pterygota</taxon>
        <taxon>Neoptera</taxon>
        <taxon>Endopterygota</taxon>
        <taxon>Coleoptera</taxon>
        <taxon>Polyphaga</taxon>
        <taxon>Cucujiformia</taxon>
        <taxon>Tenebrionidae</taxon>
        <taxon>Tenebrio</taxon>
    </lineage>
</organism>
<dbReference type="InterPro" id="IPR022776">
    <property type="entry name" value="TRM13/UPF0224_CHHC_Znf_dom"/>
</dbReference>
<feature type="domain" description="CHHC U11-48K-type" evidence="5">
    <location>
        <begin position="4"/>
        <end position="31"/>
    </location>
</feature>
<evidence type="ECO:0000256" key="2">
    <source>
        <dbReference type="ARBA" id="ARBA00022771"/>
    </source>
</evidence>
<feature type="compositionally biased region" description="Basic residues" evidence="4">
    <location>
        <begin position="100"/>
        <end position="111"/>
    </location>
</feature>
<dbReference type="Proteomes" id="UP000719412">
    <property type="component" value="Unassembled WGS sequence"/>
</dbReference>
<evidence type="ECO:0000256" key="1">
    <source>
        <dbReference type="ARBA" id="ARBA00022723"/>
    </source>
</evidence>
<dbReference type="PROSITE" id="PS51800">
    <property type="entry name" value="ZF_CHHC_U11_48K"/>
    <property type="match status" value="1"/>
</dbReference>
<comment type="caution">
    <text evidence="6">The sequence shown here is derived from an EMBL/GenBank/DDBJ whole genome shotgun (WGS) entry which is preliminary data.</text>
</comment>
<reference evidence="6" key="2">
    <citation type="submission" date="2021-08" db="EMBL/GenBank/DDBJ databases">
        <authorList>
            <person name="Eriksson T."/>
        </authorList>
    </citation>
    <scope>NUCLEOTIDE SEQUENCE</scope>
    <source>
        <strain evidence="6">Stoneville</strain>
        <tissue evidence="6">Whole head</tissue>
    </source>
</reference>
<dbReference type="AlphaFoldDB" id="A0A8J6HUT0"/>
<name>A0A8J6HUT0_TENMO</name>
<evidence type="ECO:0000256" key="4">
    <source>
        <dbReference type="SAM" id="MobiDB-lite"/>
    </source>
</evidence>
<dbReference type="Pfam" id="PF05253">
    <property type="entry name" value="zf-U11-48K"/>
    <property type="match status" value="1"/>
</dbReference>
<gene>
    <name evidence="6" type="ORF">GEV33_002114</name>
</gene>
<accession>A0A8J6HUT0</accession>
<sequence>MDDIVQCPYNPFHMCLKSRLSRHKWKCHNQEYMRDLDRQLHERLHPQEPSWDDDNHPTYVPPVKPWWKKNTEKKEEEEETWDDDNHPTYVPVVTPPWKTPRNKKKKTKIVI</sequence>
<keyword evidence="2" id="KW-0863">Zinc-finger</keyword>
<dbReference type="InterPro" id="IPR036236">
    <property type="entry name" value="Znf_C2H2_sf"/>
</dbReference>
<evidence type="ECO:0000259" key="5">
    <source>
        <dbReference type="PROSITE" id="PS51800"/>
    </source>
</evidence>
<keyword evidence="1" id="KW-0479">Metal-binding</keyword>
<protein>
    <recommendedName>
        <fullName evidence="5">CHHC U11-48K-type domain-containing protein</fullName>
    </recommendedName>
</protein>
<evidence type="ECO:0000313" key="7">
    <source>
        <dbReference type="Proteomes" id="UP000719412"/>
    </source>
</evidence>
<proteinExistence type="predicted"/>
<keyword evidence="7" id="KW-1185">Reference proteome</keyword>